<evidence type="ECO:0000313" key="3">
    <source>
        <dbReference type="Proteomes" id="UP000627205"/>
    </source>
</evidence>
<sequence length="73" mass="8661">MVQKVWSGRCRALRLSIRSKRRRPSSKRWTPTGIDMDVDMNELRRRNLRTAIILAVIAVMFMFGVIAKHVWFM</sequence>
<comment type="caution">
    <text evidence="2">The sequence shown here is derived from an EMBL/GenBank/DDBJ whole genome shotgun (WGS) entry which is preliminary data.</text>
</comment>
<keyword evidence="1" id="KW-0812">Transmembrane</keyword>
<name>A0A8J3AU99_9BURK</name>
<evidence type="ECO:0000256" key="1">
    <source>
        <dbReference type="SAM" id="Phobius"/>
    </source>
</evidence>
<reference evidence="2" key="2">
    <citation type="submission" date="2020-09" db="EMBL/GenBank/DDBJ databases">
        <authorList>
            <person name="Sun Q."/>
            <person name="Sedlacek I."/>
        </authorList>
    </citation>
    <scope>NUCLEOTIDE SEQUENCE</scope>
    <source>
        <strain evidence="2">CCM 7664</strain>
    </source>
</reference>
<dbReference type="AlphaFoldDB" id="A0A8J3AU99"/>
<dbReference type="InterPro" id="IPR047811">
    <property type="entry name" value="CytC_ox_assmbl_put"/>
</dbReference>
<keyword evidence="1" id="KW-1133">Transmembrane helix</keyword>
<keyword evidence="1" id="KW-0472">Membrane</keyword>
<reference evidence="2" key="1">
    <citation type="journal article" date="2014" name="Int. J. Syst. Evol. Microbiol.">
        <title>Complete genome sequence of Corynebacterium casei LMG S-19264T (=DSM 44701T), isolated from a smear-ripened cheese.</title>
        <authorList>
            <consortium name="US DOE Joint Genome Institute (JGI-PGF)"/>
            <person name="Walter F."/>
            <person name="Albersmeier A."/>
            <person name="Kalinowski J."/>
            <person name="Ruckert C."/>
        </authorList>
    </citation>
    <scope>NUCLEOTIDE SEQUENCE</scope>
    <source>
        <strain evidence="2">CCM 7664</strain>
    </source>
</reference>
<feature type="transmembrane region" description="Helical" evidence="1">
    <location>
        <begin position="50"/>
        <end position="71"/>
    </location>
</feature>
<gene>
    <name evidence="2" type="ORF">GCM10011430_09430</name>
</gene>
<dbReference type="EMBL" id="BMDP01000001">
    <property type="protein sequence ID" value="GGI53769.1"/>
    <property type="molecule type" value="Genomic_DNA"/>
</dbReference>
<proteinExistence type="predicted"/>
<organism evidence="2 3">
    <name type="scientific">Oxalicibacterium solurbis</name>
    <dbReference type="NCBI Taxonomy" id="69280"/>
    <lineage>
        <taxon>Bacteria</taxon>
        <taxon>Pseudomonadati</taxon>
        <taxon>Pseudomonadota</taxon>
        <taxon>Betaproteobacteria</taxon>
        <taxon>Burkholderiales</taxon>
        <taxon>Oxalobacteraceae</taxon>
        <taxon>Oxalicibacterium</taxon>
    </lineage>
</organism>
<evidence type="ECO:0000313" key="2">
    <source>
        <dbReference type="EMBL" id="GGI53769.1"/>
    </source>
</evidence>
<dbReference type="Proteomes" id="UP000627205">
    <property type="component" value="Unassembled WGS sequence"/>
</dbReference>
<keyword evidence="3" id="KW-1185">Reference proteome</keyword>
<dbReference type="NCBIfam" id="NF038351">
    <property type="entry name" value="cyt_ox_assem_30"/>
    <property type="match status" value="1"/>
</dbReference>
<protein>
    <submittedName>
        <fullName evidence="2">Uncharacterized protein</fullName>
    </submittedName>
</protein>
<accession>A0A8J3AU99</accession>